<reference evidence="1" key="1">
    <citation type="submission" date="2022-10" db="EMBL/GenBank/DDBJ databases">
        <title>The complete genomes of actinobacterial strains from the NBC collection.</title>
        <authorList>
            <person name="Joergensen T.S."/>
            <person name="Alvarez Arevalo M."/>
            <person name="Sterndorff E.B."/>
            <person name="Faurdal D."/>
            <person name="Vuksanovic O."/>
            <person name="Mourched A.-S."/>
            <person name="Charusanti P."/>
            <person name="Shaw S."/>
            <person name="Blin K."/>
            <person name="Weber T."/>
        </authorList>
    </citation>
    <scope>NUCLEOTIDE SEQUENCE</scope>
    <source>
        <strain evidence="1">NBC_01482</strain>
    </source>
</reference>
<sequence>MARGKTAAEPWASAMIAKGYTNPRTGEPSMRLLAEAADLGPATVHRLIGGESGITPDPRTIRKIAAALDQPVRIIREWLAVDGVGWQPPAGMDILTAEDVEALDAIIARLIKMRRKINEQDDKLASV</sequence>
<evidence type="ECO:0000313" key="2">
    <source>
        <dbReference type="Proteomes" id="UP001432062"/>
    </source>
</evidence>
<keyword evidence="2" id="KW-1185">Reference proteome</keyword>
<dbReference type="EMBL" id="CP109441">
    <property type="protein sequence ID" value="WUV42874.1"/>
    <property type="molecule type" value="Genomic_DNA"/>
</dbReference>
<evidence type="ECO:0000313" key="1">
    <source>
        <dbReference type="EMBL" id="WUV42874.1"/>
    </source>
</evidence>
<name>A0ABZ1YM83_9NOCA</name>
<gene>
    <name evidence="1" type="ORF">OG563_26890</name>
</gene>
<evidence type="ECO:0008006" key="3">
    <source>
        <dbReference type="Google" id="ProtNLM"/>
    </source>
</evidence>
<protein>
    <recommendedName>
        <fullName evidence="3">HTH cro/C1-type domain-containing protein</fullName>
    </recommendedName>
</protein>
<organism evidence="1 2">
    <name type="scientific">Nocardia vinacea</name>
    <dbReference type="NCBI Taxonomy" id="96468"/>
    <lineage>
        <taxon>Bacteria</taxon>
        <taxon>Bacillati</taxon>
        <taxon>Actinomycetota</taxon>
        <taxon>Actinomycetes</taxon>
        <taxon>Mycobacteriales</taxon>
        <taxon>Nocardiaceae</taxon>
        <taxon>Nocardia</taxon>
    </lineage>
</organism>
<proteinExistence type="predicted"/>
<dbReference type="RefSeq" id="WP_329405492.1">
    <property type="nucleotide sequence ID" value="NZ_CP109441.1"/>
</dbReference>
<accession>A0ABZ1YM83</accession>
<dbReference type="Proteomes" id="UP001432062">
    <property type="component" value="Chromosome"/>
</dbReference>